<organism evidence="2 3">
    <name type="scientific">Pleurodeles waltl</name>
    <name type="common">Iberian ribbed newt</name>
    <dbReference type="NCBI Taxonomy" id="8319"/>
    <lineage>
        <taxon>Eukaryota</taxon>
        <taxon>Metazoa</taxon>
        <taxon>Chordata</taxon>
        <taxon>Craniata</taxon>
        <taxon>Vertebrata</taxon>
        <taxon>Euteleostomi</taxon>
        <taxon>Amphibia</taxon>
        <taxon>Batrachia</taxon>
        <taxon>Caudata</taxon>
        <taxon>Salamandroidea</taxon>
        <taxon>Salamandridae</taxon>
        <taxon>Pleurodelinae</taxon>
        <taxon>Pleurodeles</taxon>
    </lineage>
</organism>
<dbReference type="AlphaFoldDB" id="A0AAV7V6E3"/>
<dbReference type="Proteomes" id="UP001066276">
    <property type="component" value="Chromosome 2_1"/>
</dbReference>
<evidence type="ECO:0000256" key="1">
    <source>
        <dbReference type="SAM" id="MobiDB-lite"/>
    </source>
</evidence>
<evidence type="ECO:0000313" key="3">
    <source>
        <dbReference type="Proteomes" id="UP001066276"/>
    </source>
</evidence>
<feature type="region of interest" description="Disordered" evidence="1">
    <location>
        <begin position="29"/>
        <end position="94"/>
    </location>
</feature>
<evidence type="ECO:0000313" key="2">
    <source>
        <dbReference type="EMBL" id="KAJ1197074.1"/>
    </source>
</evidence>
<name>A0AAV7V6E3_PLEWA</name>
<gene>
    <name evidence="2" type="ORF">NDU88_000936</name>
</gene>
<proteinExistence type="predicted"/>
<reference evidence="2" key="1">
    <citation type="journal article" date="2022" name="bioRxiv">
        <title>Sequencing and chromosome-scale assembly of the giantPleurodeles waltlgenome.</title>
        <authorList>
            <person name="Brown T."/>
            <person name="Elewa A."/>
            <person name="Iarovenko S."/>
            <person name="Subramanian E."/>
            <person name="Araus A.J."/>
            <person name="Petzold A."/>
            <person name="Susuki M."/>
            <person name="Suzuki K.-i.T."/>
            <person name="Hayashi T."/>
            <person name="Toyoda A."/>
            <person name="Oliveira C."/>
            <person name="Osipova E."/>
            <person name="Leigh N.D."/>
            <person name="Simon A."/>
            <person name="Yun M.H."/>
        </authorList>
    </citation>
    <scope>NUCLEOTIDE SEQUENCE</scope>
    <source>
        <strain evidence="2">20211129_DDA</strain>
        <tissue evidence="2">Liver</tissue>
    </source>
</reference>
<protein>
    <submittedName>
        <fullName evidence="2">Uncharacterized protein</fullName>
    </submittedName>
</protein>
<keyword evidence="3" id="KW-1185">Reference proteome</keyword>
<comment type="caution">
    <text evidence="2">The sequence shown here is derived from an EMBL/GenBank/DDBJ whole genome shotgun (WGS) entry which is preliminary data.</text>
</comment>
<dbReference type="EMBL" id="JANPWB010000003">
    <property type="protein sequence ID" value="KAJ1197074.1"/>
    <property type="molecule type" value="Genomic_DNA"/>
</dbReference>
<accession>A0AAV7V6E3</accession>
<sequence length="94" mass="10439">MDRLRSRVSLTLRMRLSGGCHAWWKALREESGQEEDAEQAPGSPRRHGQEDERRSSFQRSGRGAAPRTVHDAEGTAARLRLPGAPPVTIPGERP</sequence>